<evidence type="ECO:0000256" key="1">
    <source>
        <dbReference type="SAM" id="MobiDB-lite"/>
    </source>
</evidence>
<accession>A0AAE3ZQV3</accession>
<name>A0AAE3ZQV3_9ACTN</name>
<feature type="compositionally biased region" description="Basic and acidic residues" evidence="1">
    <location>
        <begin position="22"/>
        <end position="33"/>
    </location>
</feature>
<feature type="region of interest" description="Disordered" evidence="1">
    <location>
        <begin position="1"/>
        <end position="33"/>
    </location>
</feature>
<evidence type="ECO:0000313" key="3">
    <source>
        <dbReference type="Proteomes" id="UP001183629"/>
    </source>
</evidence>
<sequence>MRMITTLPTGVPAQGVGGPDMQETRHRTGDRVS</sequence>
<keyword evidence="3" id="KW-1185">Reference proteome</keyword>
<comment type="caution">
    <text evidence="2">The sequence shown here is derived from an EMBL/GenBank/DDBJ whole genome shotgun (WGS) entry which is preliminary data.</text>
</comment>
<proteinExistence type="predicted"/>
<organism evidence="2 3">
    <name type="scientific">Catenuloplanes niger</name>
    <dbReference type="NCBI Taxonomy" id="587534"/>
    <lineage>
        <taxon>Bacteria</taxon>
        <taxon>Bacillati</taxon>
        <taxon>Actinomycetota</taxon>
        <taxon>Actinomycetes</taxon>
        <taxon>Micromonosporales</taxon>
        <taxon>Micromonosporaceae</taxon>
        <taxon>Catenuloplanes</taxon>
    </lineage>
</organism>
<protein>
    <submittedName>
        <fullName evidence="2">Uncharacterized protein</fullName>
    </submittedName>
</protein>
<gene>
    <name evidence="2" type="ORF">J2S44_004643</name>
</gene>
<dbReference type="AlphaFoldDB" id="A0AAE3ZQV3"/>
<dbReference type="EMBL" id="JAVDYC010000001">
    <property type="protein sequence ID" value="MDR7324393.1"/>
    <property type="molecule type" value="Genomic_DNA"/>
</dbReference>
<evidence type="ECO:0000313" key="2">
    <source>
        <dbReference type="EMBL" id="MDR7324393.1"/>
    </source>
</evidence>
<dbReference type="Proteomes" id="UP001183629">
    <property type="component" value="Unassembled WGS sequence"/>
</dbReference>
<reference evidence="2 3" key="1">
    <citation type="submission" date="2023-07" db="EMBL/GenBank/DDBJ databases">
        <title>Sequencing the genomes of 1000 actinobacteria strains.</title>
        <authorList>
            <person name="Klenk H.-P."/>
        </authorList>
    </citation>
    <scope>NUCLEOTIDE SEQUENCE [LARGE SCALE GENOMIC DNA]</scope>
    <source>
        <strain evidence="2 3">DSM 44711</strain>
    </source>
</reference>